<evidence type="ECO:0000313" key="1">
    <source>
        <dbReference type="EMBL" id="KAL3691198.1"/>
    </source>
</evidence>
<accession>A0ABD3HIG1</accession>
<proteinExistence type="predicted"/>
<dbReference type="AlphaFoldDB" id="A0ABD3HIG1"/>
<comment type="caution">
    <text evidence="1">The sequence shown here is derived from an EMBL/GenBank/DDBJ whole genome shotgun (WGS) entry which is preliminary data.</text>
</comment>
<name>A0ABD3HIG1_9MARC</name>
<protein>
    <submittedName>
        <fullName evidence="1">Uncharacterized protein</fullName>
    </submittedName>
</protein>
<gene>
    <name evidence="1" type="ORF">R1sor_004849</name>
</gene>
<dbReference type="EMBL" id="JBJQOH010000003">
    <property type="protein sequence ID" value="KAL3691198.1"/>
    <property type="molecule type" value="Genomic_DNA"/>
</dbReference>
<organism evidence="1 2">
    <name type="scientific">Riccia sorocarpa</name>
    <dbReference type="NCBI Taxonomy" id="122646"/>
    <lineage>
        <taxon>Eukaryota</taxon>
        <taxon>Viridiplantae</taxon>
        <taxon>Streptophyta</taxon>
        <taxon>Embryophyta</taxon>
        <taxon>Marchantiophyta</taxon>
        <taxon>Marchantiopsida</taxon>
        <taxon>Marchantiidae</taxon>
        <taxon>Marchantiales</taxon>
        <taxon>Ricciaceae</taxon>
        <taxon>Riccia</taxon>
    </lineage>
</organism>
<evidence type="ECO:0000313" key="2">
    <source>
        <dbReference type="Proteomes" id="UP001633002"/>
    </source>
</evidence>
<keyword evidence="2" id="KW-1185">Reference proteome</keyword>
<dbReference type="Proteomes" id="UP001633002">
    <property type="component" value="Unassembled WGS sequence"/>
</dbReference>
<reference evidence="1 2" key="1">
    <citation type="submission" date="2024-09" db="EMBL/GenBank/DDBJ databases">
        <title>Chromosome-scale assembly of Riccia sorocarpa.</title>
        <authorList>
            <person name="Paukszto L."/>
        </authorList>
    </citation>
    <scope>NUCLEOTIDE SEQUENCE [LARGE SCALE GENOMIC DNA]</scope>
    <source>
        <strain evidence="1">LP-2024</strain>
        <tissue evidence="1">Aerial parts of the thallus</tissue>
    </source>
</reference>
<sequence length="109" mass="11538">MGQRRSGEAAAGWWCDVGVAEADDDNGGGWAMQMGQRRSGEAAAGWWCDVGVAKAGDDNAGGWAMTCGCRDLMGSVLPFAACSRRASLLLRIPLQKPSRGWHITLPDLS</sequence>